<accession>M1HQ00</accession>
<protein>
    <submittedName>
        <fullName evidence="1">Uncharacterized protein</fullName>
    </submittedName>
</protein>
<name>M1HQ00_PBCVI</name>
<organism evidence="1 2">
    <name type="scientific">Paramecium bursaria Chlorella virus IL3A</name>
    <name type="common">PBCV-IL3A</name>
    <dbReference type="NCBI Taxonomy" id="46019"/>
    <lineage>
        <taxon>Viruses</taxon>
        <taxon>Varidnaviria</taxon>
        <taxon>Bamfordvirae</taxon>
        <taxon>Nucleocytoviricota</taxon>
        <taxon>Megaviricetes</taxon>
        <taxon>Algavirales</taxon>
        <taxon>Phycodnaviridae</taxon>
        <taxon>Chlorovirus</taxon>
        <taxon>Chlorovirus illinoense</taxon>
    </lineage>
</organism>
<proteinExistence type="predicted"/>
<dbReference type="Proteomes" id="UP000247091">
    <property type="component" value="Segment"/>
</dbReference>
<evidence type="ECO:0000313" key="1">
    <source>
        <dbReference type="EMBL" id="AGE53947.1"/>
    </source>
</evidence>
<sequence>MFQPNVFRLCVNTKIVNPECSYLHNLENITLQKQKNGDKNMMWGITTSGSCVYSQFKAGDYIVLGHSGAGGFMYRATIASAEVDKMLTPKGDTPEGETSEWVTPDWDTPTAFVFRFIITDIRKIKTIKCSRFGVTGRQAYTKVEGELAQEIIGL</sequence>
<reference evidence="1 2" key="1">
    <citation type="submission" date="2012-10" db="EMBL/GenBank/DDBJ databases">
        <title>Towards defining the chloroviruses: a genomic journey through a genus of large DNA viruses.</title>
        <authorList>
            <person name="Jeanniard A."/>
            <person name="Dunigan D.D."/>
            <person name="Gurnon J.R."/>
            <person name="Agarkova I."/>
            <person name="Kang M."/>
            <person name="Vitek J."/>
            <person name="Duncan G."/>
            <person name="McClung O.W."/>
            <person name="Larsen M."/>
            <person name="Claverie J.-M."/>
            <person name="Van Etten J.L."/>
            <person name="Blanc G."/>
        </authorList>
    </citation>
    <scope>NUCLEOTIDE SEQUENCE [LARGE SCALE GENOMIC DNA]</scope>
</reference>
<evidence type="ECO:0000313" key="2">
    <source>
        <dbReference type="Proteomes" id="UP000247091"/>
    </source>
</evidence>
<gene>
    <name evidence="1" type="primary">IL-3A_507R</name>
    <name evidence="1" type="ORF">PBCVIL3A_507R</name>
</gene>
<dbReference type="EMBL" id="JX997169">
    <property type="protein sequence ID" value="AGE53947.1"/>
    <property type="molecule type" value="Genomic_DNA"/>
</dbReference>
<organismHost>
    <name type="scientific">Chlorella</name>
    <dbReference type="NCBI Taxonomy" id="3071"/>
</organismHost>